<keyword evidence="17" id="KW-1185">Reference proteome</keyword>
<dbReference type="PROSITE" id="PS00674">
    <property type="entry name" value="AAA"/>
    <property type="match status" value="1"/>
</dbReference>
<evidence type="ECO:0000256" key="11">
    <source>
        <dbReference type="ARBA" id="ARBA00023049"/>
    </source>
</evidence>
<keyword evidence="6 13" id="KW-0547">Nucleotide-binding</keyword>
<evidence type="ECO:0000256" key="6">
    <source>
        <dbReference type="ARBA" id="ARBA00022741"/>
    </source>
</evidence>
<dbReference type="Gene3D" id="3.40.50.300">
    <property type="entry name" value="P-loop containing nucleotide triphosphate hydrolases"/>
    <property type="match status" value="1"/>
</dbReference>
<accession>A0A0P1MQN7</accession>
<evidence type="ECO:0000256" key="13">
    <source>
        <dbReference type="RuleBase" id="RU003651"/>
    </source>
</evidence>
<keyword evidence="11 16" id="KW-0482">Metalloprotease</keyword>
<keyword evidence="12 14" id="KW-0472">Membrane</keyword>
<name>A0A0P1MQN7_9BACT</name>
<evidence type="ECO:0000256" key="7">
    <source>
        <dbReference type="ARBA" id="ARBA00022801"/>
    </source>
</evidence>
<feature type="transmembrane region" description="Helical" evidence="14">
    <location>
        <begin position="9"/>
        <end position="27"/>
    </location>
</feature>
<keyword evidence="9 13" id="KW-0067">ATP-binding</keyword>
<dbReference type="CDD" id="cd19501">
    <property type="entry name" value="RecA-like_FtsH"/>
    <property type="match status" value="1"/>
</dbReference>
<dbReference type="Gene3D" id="3.30.720.210">
    <property type="match status" value="1"/>
</dbReference>
<keyword evidence="4 14" id="KW-0812">Transmembrane</keyword>
<evidence type="ECO:0000256" key="5">
    <source>
        <dbReference type="ARBA" id="ARBA00022723"/>
    </source>
</evidence>
<dbReference type="GO" id="GO:0008270">
    <property type="term" value="F:zinc ion binding"/>
    <property type="evidence" value="ECO:0007669"/>
    <property type="project" value="InterPro"/>
</dbReference>
<evidence type="ECO:0000256" key="8">
    <source>
        <dbReference type="ARBA" id="ARBA00022833"/>
    </source>
</evidence>
<reference evidence="17" key="1">
    <citation type="submission" date="2015-11" db="EMBL/GenBank/DDBJ databases">
        <authorList>
            <person name="Varghese N."/>
        </authorList>
    </citation>
    <scope>NUCLEOTIDE SEQUENCE [LARGE SCALE GENOMIC DNA]</scope>
    <source>
        <strain evidence="17">JGI-23</strain>
    </source>
</reference>
<comment type="cofactor">
    <cofactor evidence="1">
        <name>Zn(2+)</name>
        <dbReference type="ChEBI" id="CHEBI:29105"/>
    </cofactor>
</comment>
<dbReference type="GO" id="GO:0016887">
    <property type="term" value="F:ATP hydrolysis activity"/>
    <property type="evidence" value="ECO:0007669"/>
    <property type="project" value="InterPro"/>
</dbReference>
<evidence type="ECO:0000256" key="3">
    <source>
        <dbReference type="ARBA" id="ARBA00022670"/>
    </source>
</evidence>
<dbReference type="InterPro" id="IPR003593">
    <property type="entry name" value="AAA+_ATPase"/>
</dbReference>
<comment type="similarity">
    <text evidence="13">Belongs to the AAA ATPase family.</text>
</comment>
<dbReference type="GO" id="GO:0004222">
    <property type="term" value="F:metalloendopeptidase activity"/>
    <property type="evidence" value="ECO:0007669"/>
    <property type="project" value="InterPro"/>
</dbReference>
<evidence type="ECO:0000256" key="9">
    <source>
        <dbReference type="ARBA" id="ARBA00022840"/>
    </source>
</evidence>
<evidence type="ECO:0000259" key="15">
    <source>
        <dbReference type="SMART" id="SM00382"/>
    </source>
</evidence>
<dbReference type="PANTHER" id="PTHR23076:SF97">
    <property type="entry name" value="ATP-DEPENDENT ZINC METALLOPROTEASE YME1L1"/>
    <property type="match status" value="1"/>
</dbReference>
<proteinExistence type="inferred from homology"/>
<dbReference type="AlphaFoldDB" id="A0A0P1MQN7"/>
<dbReference type="GO" id="GO:0005524">
    <property type="term" value="F:ATP binding"/>
    <property type="evidence" value="ECO:0007669"/>
    <property type="project" value="UniProtKB-KW"/>
</dbReference>
<gene>
    <name evidence="16" type="ORF">JGI23_00393</name>
</gene>
<evidence type="ECO:0000256" key="12">
    <source>
        <dbReference type="ARBA" id="ARBA00023136"/>
    </source>
</evidence>
<organism evidence="16 17">
    <name type="scientific">Candidatus Chryseopegocella kryptomonas</name>
    <dbReference type="NCBI Taxonomy" id="1633643"/>
    <lineage>
        <taxon>Bacteria</taxon>
        <taxon>Pseudomonadati</taxon>
        <taxon>Candidatus Kryptoniota</taxon>
        <taxon>Candidatus Chryseopegocella</taxon>
    </lineage>
</organism>
<dbReference type="Proteomes" id="UP000199197">
    <property type="component" value="Unassembled WGS sequence"/>
</dbReference>
<dbReference type="InterPro" id="IPR003959">
    <property type="entry name" value="ATPase_AAA_core"/>
</dbReference>
<dbReference type="InterPro" id="IPR011546">
    <property type="entry name" value="Pept_M41_FtsH_extracell"/>
</dbReference>
<dbReference type="SMART" id="SM00382">
    <property type="entry name" value="AAA"/>
    <property type="match status" value="1"/>
</dbReference>
<evidence type="ECO:0000256" key="2">
    <source>
        <dbReference type="ARBA" id="ARBA00010044"/>
    </source>
</evidence>
<sequence>MKKQTQFSIAYYIIAIIILILLQYLVLHPPMKEISYKEFKDRIQKDEIESVQIGNEKLIVTFKKDVSEREKIPRTVEVVKLPDENLIKELQERGIDYRGVIESNWGRDLFLNWILPIAFFVFLWALLIRRFSPTQNVMTFGKSKAKIYAADEKNKVTFNDVAGLDEVIEEVKEIVDFLKNPKKYQRLGAKIPKGVLLVGPPGTGKTLLARAIAGEAGVPFFYLSGSDFVEMFVGVGAARVRDLFAQAKEKAPCIIFIDEIDAIGKARARGVVYGGVDERENTLNQLLVEMDGFDSSIGVIIMAATNRPDVLDPALLRPGRFDRQIVLNRPD</sequence>
<dbReference type="Pfam" id="PF06480">
    <property type="entry name" value="FtsH_ext"/>
    <property type="match status" value="1"/>
</dbReference>
<evidence type="ECO:0000256" key="4">
    <source>
        <dbReference type="ARBA" id="ARBA00022692"/>
    </source>
</evidence>
<comment type="similarity">
    <text evidence="2">In the C-terminal section; belongs to the peptidase M41 family.</text>
</comment>
<dbReference type="InterPro" id="IPR027417">
    <property type="entry name" value="P-loop_NTPase"/>
</dbReference>
<dbReference type="GO" id="GO:0030163">
    <property type="term" value="P:protein catabolic process"/>
    <property type="evidence" value="ECO:0007669"/>
    <property type="project" value="TreeGrafter"/>
</dbReference>
<dbReference type="InterPro" id="IPR003960">
    <property type="entry name" value="ATPase_AAA_CS"/>
</dbReference>
<evidence type="ECO:0000313" key="17">
    <source>
        <dbReference type="Proteomes" id="UP000199197"/>
    </source>
</evidence>
<dbReference type="EMBL" id="CZVW01000003">
    <property type="protein sequence ID" value="CUS97942.1"/>
    <property type="molecule type" value="Genomic_DNA"/>
</dbReference>
<protein>
    <submittedName>
        <fullName evidence="16">ATP-dependent metalloprotease FtsH</fullName>
    </submittedName>
</protein>
<keyword evidence="10 14" id="KW-1133">Transmembrane helix</keyword>
<dbReference type="Pfam" id="PF00004">
    <property type="entry name" value="AAA"/>
    <property type="match status" value="1"/>
</dbReference>
<dbReference type="GO" id="GO:0005886">
    <property type="term" value="C:plasma membrane"/>
    <property type="evidence" value="ECO:0007669"/>
    <property type="project" value="TreeGrafter"/>
</dbReference>
<keyword evidence="7" id="KW-0378">Hydrolase</keyword>
<keyword evidence="3 16" id="KW-0645">Protease</keyword>
<dbReference type="GO" id="GO:0006508">
    <property type="term" value="P:proteolysis"/>
    <property type="evidence" value="ECO:0007669"/>
    <property type="project" value="UniProtKB-KW"/>
</dbReference>
<evidence type="ECO:0000256" key="14">
    <source>
        <dbReference type="SAM" id="Phobius"/>
    </source>
</evidence>
<dbReference type="PANTHER" id="PTHR23076">
    <property type="entry name" value="METALLOPROTEASE M41 FTSH"/>
    <property type="match status" value="1"/>
</dbReference>
<feature type="transmembrane region" description="Helical" evidence="14">
    <location>
        <begin position="110"/>
        <end position="128"/>
    </location>
</feature>
<dbReference type="GO" id="GO:0004176">
    <property type="term" value="F:ATP-dependent peptidase activity"/>
    <property type="evidence" value="ECO:0007669"/>
    <property type="project" value="InterPro"/>
</dbReference>
<dbReference type="SUPFAM" id="SSF52540">
    <property type="entry name" value="P-loop containing nucleoside triphosphate hydrolases"/>
    <property type="match status" value="1"/>
</dbReference>
<keyword evidence="8" id="KW-0862">Zinc</keyword>
<evidence type="ECO:0000256" key="10">
    <source>
        <dbReference type="ARBA" id="ARBA00022989"/>
    </source>
</evidence>
<evidence type="ECO:0000313" key="16">
    <source>
        <dbReference type="EMBL" id="CUS97942.1"/>
    </source>
</evidence>
<evidence type="ECO:0000256" key="1">
    <source>
        <dbReference type="ARBA" id="ARBA00001947"/>
    </source>
</evidence>
<keyword evidence="5" id="KW-0479">Metal-binding</keyword>
<feature type="domain" description="AAA+ ATPase" evidence="15">
    <location>
        <begin position="191"/>
        <end position="331"/>
    </location>
</feature>
<dbReference type="FunFam" id="3.40.50.300:FF:000001">
    <property type="entry name" value="ATP-dependent zinc metalloprotease FtsH"/>
    <property type="match status" value="1"/>
</dbReference>